<keyword evidence="2 6" id="KW-0812">Transmembrane</keyword>
<keyword evidence="8" id="KW-1185">Reference proteome</keyword>
<dbReference type="EMBL" id="BAAFSV010000002">
    <property type="protein sequence ID" value="GAB1313100.1"/>
    <property type="molecule type" value="Genomic_DNA"/>
</dbReference>
<organism evidence="7 8">
    <name type="scientific">Madurella fahalii</name>
    <dbReference type="NCBI Taxonomy" id="1157608"/>
    <lineage>
        <taxon>Eukaryota</taxon>
        <taxon>Fungi</taxon>
        <taxon>Dikarya</taxon>
        <taxon>Ascomycota</taxon>
        <taxon>Pezizomycotina</taxon>
        <taxon>Sordariomycetes</taxon>
        <taxon>Sordariomycetidae</taxon>
        <taxon>Sordariales</taxon>
        <taxon>Sordariales incertae sedis</taxon>
        <taxon>Madurella</taxon>
    </lineage>
</organism>
<keyword evidence="4 6" id="KW-0472">Membrane</keyword>
<name>A0ABQ0G5S6_9PEZI</name>
<keyword evidence="3 6" id="KW-1133">Transmembrane helix</keyword>
<feature type="transmembrane region" description="Helical" evidence="6">
    <location>
        <begin position="291"/>
        <end position="310"/>
    </location>
</feature>
<protein>
    <submittedName>
        <fullName evidence="7">Uncharacterized protein</fullName>
    </submittedName>
</protein>
<dbReference type="PANTHER" id="PTHR11706:SF30">
    <property type="entry name" value="TRANSPORTER SMF1_ESP1"/>
    <property type="match status" value="1"/>
</dbReference>
<comment type="caution">
    <text evidence="7">The sequence shown here is derived from an EMBL/GenBank/DDBJ whole genome shotgun (WGS) entry which is preliminary data.</text>
</comment>
<dbReference type="NCBIfam" id="NF037982">
    <property type="entry name" value="Nramp_1"/>
    <property type="match status" value="1"/>
</dbReference>
<feature type="transmembrane region" description="Helical" evidence="6">
    <location>
        <begin position="215"/>
        <end position="235"/>
    </location>
</feature>
<dbReference type="PANTHER" id="PTHR11706">
    <property type="entry name" value="SOLUTE CARRIER PROTEIN FAMILY 11 MEMBER"/>
    <property type="match status" value="1"/>
</dbReference>
<feature type="transmembrane region" description="Helical" evidence="6">
    <location>
        <begin position="472"/>
        <end position="490"/>
    </location>
</feature>
<dbReference type="RefSeq" id="XP_070914832.1">
    <property type="nucleotide sequence ID" value="XM_071058731.1"/>
</dbReference>
<feature type="transmembrane region" description="Helical" evidence="6">
    <location>
        <begin position="247"/>
        <end position="271"/>
    </location>
</feature>
<sequence length="578" mass="61981">MASPVYPVIGEATPHPSAARDIDVGKKEVMHAEVSPSVHSEPAQQRWVADLRGWIGLGPESGHRPPVYRHRSPPPPADADSVGSKIWTFFKFLGPGAIISVAYVDPDNYQTAIASGSSFQYRLLFMILVSNVIAIYVRYYQCPSRPLERLIRNCQSLCVKLGTVTGLDLAQLNHHYLPRWFELIIYVIAEASIIATDLGQVIGQAIALNILIPGLPLPAACVLSVVDTLLILLFYTPTGELRRIRAFEIFVSILVAAVFITLCVALSMVTAPVGQVFRGFVPSREVFVDTGLYEMCAILGGTLMPHALYVGTALPRSRLYDYDAKHSAILAPSSNTTAANPHDNSAASSASSLRPYRPSLRAIRSCLGYSIAELCVTLFVVAVFVNSALVIIAGTAFYDADGGGGGVEQEVSDDLYDLYDLFRTAVAPAAAVLFAVSLLFSGVSAGVVSTIAGQIVMEGALDLRLSPFLRRLLTRCVAIVPALVIALAVGKDGLSRALVACNYLLAIALVSITFPLIYYTGRSKYMGVPAEDGAATGTVDMKNHWLTAGIAWLLWLLVVVMDVATIVLVGLGITEPDG</sequence>
<dbReference type="NCBIfam" id="TIGR01197">
    <property type="entry name" value="nramp"/>
    <property type="match status" value="1"/>
</dbReference>
<proteinExistence type="predicted"/>
<feature type="region of interest" description="Disordered" evidence="5">
    <location>
        <begin position="333"/>
        <end position="352"/>
    </location>
</feature>
<dbReference type="Proteomes" id="UP001628179">
    <property type="component" value="Unassembled WGS sequence"/>
</dbReference>
<evidence type="ECO:0000256" key="4">
    <source>
        <dbReference type="ARBA" id="ARBA00023136"/>
    </source>
</evidence>
<evidence type="ECO:0000256" key="5">
    <source>
        <dbReference type="SAM" id="MobiDB-lite"/>
    </source>
</evidence>
<feature type="transmembrane region" description="Helical" evidence="6">
    <location>
        <begin position="371"/>
        <end position="398"/>
    </location>
</feature>
<dbReference type="PRINTS" id="PR00447">
    <property type="entry name" value="NATRESASSCMP"/>
</dbReference>
<feature type="transmembrane region" description="Helical" evidence="6">
    <location>
        <begin position="550"/>
        <end position="573"/>
    </location>
</feature>
<feature type="transmembrane region" description="Helical" evidence="6">
    <location>
        <begin position="496"/>
        <end position="519"/>
    </location>
</feature>
<gene>
    <name evidence="7" type="ORF">MFIFM68171_03310</name>
</gene>
<evidence type="ECO:0000256" key="3">
    <source>
        <dbReference type="ARBA" id="ARBA00022989"/>
    </source>
</evidence>
<evidence type="ECO:0000256" key="2">
    <source>
        <dbReference type="ARBA" id="ARBA00022692"/>
    </source>
</evidence>
<feature type="transmembrane region" description="Helical" evidence="6">
    <location>
        <begin position="425"/>
        <end position="451"/>
    </location>
</feature>
<dbReference type="Pfam" id="PF01566">
    <property type="entry name" value="Nramp"/>
    <property type="match status" value="1"/>
</dbReference>
<reference evidence="7 8" key="1">
    <citation type="submission" date="2024-09" db="EMBL/GenBank/DDBJ databases">
        <title>Itraconazole resistance in Madurella fahalii resulting from another homologue of gene encoding cytochrome P450 14-alpha sterol demethylase (CYP51).</title>
        <authorList>
            <person name="Yoshioka I."/>
            <person name="Fahal A.H."/>
            <person name="Kaneko S."/>
            <person name="Yaguchi T."/>
        </authorList>
    </citation>
    <scope>NUCLEOTIDE SEQUENCE [LARGE SCALE GENOMIC DNA]</scope>
    <source>
        <strain evidence="7 8">IFM 68171</strain>
    </source>
</reference>
<evidence type="ECO:0000313" key="8">
    <source>
        <dbReference type="Proteomes" id="UP001628179"/>
    </source>
</evidence>
<accession>A0ABQ0G5S6</accession>
<comment type="subcellular location">
    <subcellularLocation>
        <location evidence="1">Membrane</location>
        <topology evidence="1">Multi-pass membrane protein</topology>
    </subcellularLocation>
</comment>
<evidence type="ECO:0000256" key="6">
    <source>
        <dbReference type="SAM" id="Phobius"/>
    </source>
</evidence>
<evidence type="ECO:0000256" key="1">
    <source>
        <dbReference type="ARBA" id="ARBA00004141"/>
    </source>
</evidence>
<evidence type="ECO:0000313" key="7">
    <source>
        <dbReference type="EMBL" id="GAB1313100.1"/>
    </source>
</evidence>
<dbReference type="InterPro" id="IPR001046">
    <property type="entry name" value="NRAMP_fam"/>
</dbReference>
<dbReference type="GeneID" id="98174054"/>